<dbReference type="InterPro" id="IPR006311">
    <property type="entry name" value="TAT_signal"/>
</dbReference>
<gene>
    <name evidence="1" type="ORF">GCM10023156_26820</name>
</gene>
<comment type="caution">
    <text evidence="1">The sequence shown here is derived from an EMBL/GenBank/DDBJ whole genome shotgun (WGS) entry which is preliminary data.</text>
</comment>
<sequence length="356" mass="39442">MESSENAGLTLARRDFVQLSAGIIGGLGIPGLFDGVAEAADNDETSTKSSLDESYLELGLIGMARSNGWFNAHLGAAVLAGYYMCNENRFSDAIVDSIKKQLDSLIATHRQQFTPFENMSADVPLVEDVPRSLEPAVQGGLRAHGHAVIYTALSVRALRDVPHMADPRLIKLLCGHNAQIAQKTPSQPRVVSEYADTQAMIEALFDSLARFKPLLGHPTVKRPNFTHMTTHTEALMSLDAMGYTELAKAGQLGHQAHIDEPVPDFDPAEHPLDERESTLADIMNKDFWQNEDNQKQWNGPWNVKNNPNGYWLAFGHLFKVLYSYHRLIGRIRDKEKVALCSRVLLERCVNPEVQGG</sequence>
<reference evidence="2" key="1">
    <citation type="journal article" date="2019" name="Int. J. Syst. Evol. Microbiol.">
        <title>The Global Catalogue of Microorganisms (GCM) 10K type strain sequencing project: providing services to taxonomists for standard genome sequencing and annotation.</title>
        <authorList>
            <consortium name="The Broad Institute Genomics Platform"/>
            <consortium name="The Broad Institute Genome Sequencing Center for Infectious Disease"/>
            <person name="Wu L."/>
            <person name="Ma J."/>
        </authorList>
    </citation>
    <scope>NUCLEOTIDE SEQUENCE [LARGE SCALE GENOMIC DNA]</scope>
    <source>
        <strain evidence="2">JCM 17759</strain>
    </source>
</reference>
<keyword evidence="2" id="KW-1185">Reference proteome</keyword>
<proteinExistence type="predicted"/>
<evidence type="ECO:0000313" key="1">
    <source>
        <dbReference type="EMBL" id="GAA4454404.1"/>
    </source>
</evidence>
<evidence type="ECO:0000313" key="2">
    <source>
        <dbReference type="Proteomes" id="UP001500840"/>
    </source>
</evidence>
<dbReference type="Proteomes" id="UP001500840">
    <property type="component" value="Unassembled WGS sequence"/>
</dbReference>
<name>A0ABP8MSR8_9BACT</name>
<dbReference type="EMBL" id="BAABGA010000035">
    <property type="protein sequence ID" value="GAA4454404.1"/>
    <property type="molecule type" value="Genomic_DNA"/>
</dbReference>
<protein>
    <submittedName>
        <fullName evidence="1">Uncharacterized protein</fullName>
    </submittedName>
</protein>
<dbReference type="RefSeq" id="WP_345322760.1">
    <property type="nucleotide sequence ID" value="NZ_BAABGA010000035.1"/>
</dbReference>
<accession>A0ABP8MSR8</accession>
<organism evidence="1 2">
    <name type="scientific">Novipirellula rosea</name>
    <dbReference type="NCBI Taxonomy" id="1031540"/>
    <lineage>
        <taxon>Bacteria</taxon>
        <taxon>Pseudomonadati</taxon>
        <taxon>Planctomycetota</taxon>
        <taxon>Planctomycetia</taxon>
        <taxon>Pirellulales</taxon>
        <taxon>Pirellulaceae</taxon>
        <taxon>Novipirellula</taxon>
    </lineage>
</organism>
<dbReference type="PROSITE" id="PS51318">
    <property type="entry name" value="TAT"/>
    <property type="match status" value="1"/>
</dbReference>